<sequence length="537" mass="57934">MGPKRALEMDTEDTYDTRDTKLSPKNALPSKMNGDAVHAVDCASDRAKVENESLQKRKKFGVHNRLPPSIGELFVIGGGPCLQLGLGPELLEAKRPTALEYFKDQLPVFVAAGGSHNAVITADGTVHTWGDNSLGALGRETDAEDDDQAEMNEATPGVVRGLDGSFVTKVVCSESATLALTQEGWLYVWGTLNHRDQGDSLVHQLTPDIKIQKSPLLIDAVTNVVDIAAGINHLLAFTDNGDVLSWGAAGSGRLGRPLDSPPLIPQRIVLNRDRAIDERFVRGCAGLAHSMFIAQSGAVYASGLNSDGQLGIGERSLRDHILPQRVLNVGKVVAAAAGNLYSLLLDDEGQVWSTGQNTSHQLGYATLLKPLETPDGRTPDLKKLRFEPASAPLRVPIPSKVMSLSAGSEFAVAVTEEESDNVRTWGNGESFQLCNWRREDGHDLESVGKDEETPFRPDLKGRRVLMAAAGGTHFLMLLAPKVAAQVLPQETVEVALEVTVEVAVKVSERRSLMMETDHTTPLEVERDETEVNGPDTS</sequence>
<dbReference type="GO" id="GO:0005085">
    <property type="term" value="F:guanyl-nucleotide exchange factor activity"/>
    <property type="evidence" value="ECO:0007669"/>
    <property type="project" value="TreeGrafter"/>
</dbReference>
<dbReference type="InterPro" id="IPR000408">
    <property type="entry name" value="Reg_chr_condens"/>
</dbReference>
<evidence type="ECO:0000259" key="5">
    <source>
        <dbReference type="Pfam" id="PF25390"/>
    </source>
</evidence>
<dbReference type="STRING" id="286115.A0A507DFP9"/>
<dbReference type="Proteomes" id="UP000320475">
    <property type="component" value="Unassembled WGS sequence"/>
</dbReference>
<dbReference type="OrthoDB" id="61110at2759"/>
<feature type="domain" description="RCC1-like" evidence="5">
    <location>
        <begin position="73"/>
        <end position="475"/>
    </location>
</feature>
<protein>
    <recommendedName>
        <fullName evidence="5">RCC1-like domain-containing protein</fullName>
    </recommendedName>
</protein>
<keyword evidence="1" id="KW-0344">Guanine-nucleotide releasing factor</keyword>
<feature type="compositionally biased region" description="Basic and acidic residues" evidence="4">
    <location>
        <begin position="515"/>
        <end position="524"/>
    </location>
</feature>
<dbReference type="EMBL" id="QEAM01000017">
    <property type="protein sequence ID" value="TPX50482.1"/>
    <property type="molecule type" value="Genomic_DNA"/>
</dbReference>
<dbReference type="Pfam" id="PF25390">
    <property type="entry name" value="WD40_RLD"/>
    <property type="match status" value="1"/>
</dbReference>
<dbReference type="PANTHER" id="PTHR45982:SF1">
    <property type="entry name" value="REGULATOR OF CHROMOSOME CONDENSATION"/>
    <property type="match status" value="1"/>
</dbReference>
<evidence type="ECO:0000313" key="8">
    <source>
        <dbReference type="Proteomes" id="UP000317494"/>
    </source>
</evidence>
<evidence type="ECO:0000313" key="9">
    <source>
        <dbReference type="Proteomes" id="UP000320475"/>
    </source>
</evidence>
<dbReference type="AlphaFoldDB" id="A0A507DFP9"/>
<feature type="repeat" description="RCC1" evidence="3">
    <location>
        <begin position="241"/>
        <end position="296"/>
    </location>
</feature>
<evidence type="ECO:0000313" key="7">
    <source>
        <dbReference type="EMBL" id="TPX50482.1"/>
    </source>
</evidence>
<feature type="repeat" description="RCC1" evidence="3">
    <location>
        <begin position="184"/>
        <end position="240"/>
    </location>
</feature>
<dbReference type="Gene3D" id="2.130.10.30">
    <property type="entry name" value="Regulator of chromosome condensation 1/beta-lactamase-inhibitor protein II"/>
    <property type="match status" value="1"/>
</dbReference>
<evidence type="ECO:0000256" key="3">
    <source>
        <dbReference type="PROSITE-ProRule" id="PRU00235"/>
    </source>
</evidence>
<dbReference type="InterPro" id="IPR058923">
    <property type="entry name" value="RCC1-like_dom"/>
</dbReference>
<evidence type="ECO:0000256" key="2">
    <source>
        <dbReference type="ARBA" id="ARBA00022737"/>
    </source>
</evidence>
<feature type="repeat" description="RCC1" evidence="3">
    <location>
        <begin position="71"/>
        <end position="123"/>
    </location>
</feature>
<dbReference type="VEuPathDB" id="FungiDB:SeMB42_g05348"/>
<comment type="caution">
    <text evidence="7">The sequence shown here is derived from an EMBL/GenBank/DDBJ whole genome shotgun (WGS) entry which is preliminary data.</text>
</comment>
<gene>
    <name evidence="7" type="ORF">SeLEV6574_g00889</name>
    <name evidence="6" type="ORF">SeMB42_g05348</name>
</gene>
<evidence type="ECO:0000256" key="1">
    <source>
        <dbReference type="ARBA" id="ARBA00022658"/>
    </source>
</evidence>
<feature type="repeat" description="RCC1" evidence="3">
    <location>
        <begin position="124"/>
        <end position="183"/>
    </location>
</feature>
<dbReference type="SUPFAM" id="SSF50985">
    <property type="entry name" value="RCC1/BLIP-II"/>
    <property type="match status" value="1"/>
</dbReference>
<dbReference type="Proteomes" id="UP000317494">
    <property type="component" value="Unassembled WGS sequence"/>
</dbReference>
<dbReference type="PANTHER" id="PTHR45982">
    <property type="entry name" value="REGULATOR OF CHROMOSOME CONDENSATION"/>
    <property type="match status" value="1"/>
</dbReference>
<feature type="region of interest" description="Disordered" evidence="4">
    <location>
        <begin position="1"/>
        <end position="33"/>
    </location>
</feature>
<evidence type="ECO:0000313" key="6">
    <source>
        <dbReference type="EMBL" id="TPX41946.1"/>
    </source>
</evidence>
<proteinExistence type="predicted"/>
<dbReference type="PROSITE" id="PS50012">
    <property type="entry name" value="RCC1_3"/>
    <property type="match status" value="6"/>
</dbReference>
<evidence type="ECO:0000256" key="4">
    <source>
        <dbReference type="SAM" id="MobiDB-lite"/>
    </source>
</evidence>
<dbReference type="InterPro" id="IPR009091">
    <property type="entry name" value="RCC1/BLIP-II"/>
</dbReference>
<dbReference type="GO" id="GO:0005737">
    <property type="term" value="C:cytoplasm"/>
    <property type="evidence" value="ECO:0007669"/>
    <property type="project" value="TreeGrafter"/>
</dbReference>
<name>A0A507DFP9_9FUNG</name>
<feature type="repeat" description="RCC1" evidence="3">
    <location>
        <begin position="349"/>
        <end position="417"/>
    </location>
</feature>
<dbReference type="PRINTS" id="PR00633">
    <property type="entry name" value="RCCNDNSATION"/>
</dbReference>
<dbReference type="InterPro" id="IPR051553">
    <property type="entry name" value="Ran_GTPase-activating"/>
</dbReference>
<reference evidence="8 9" key="1">
    <citation type="journal article" date="2019" name="Sci. Rep.">
        <title>Comparative genomics of chytrid fungi reveal insights into the obligate biotrophic and pathogenic lifestyle of Synchytrium endobioticum.</title>
        <authorList>
            <person name="van de Vossenberg B.T.L.H."/>
            <person name="Warris S."/>
            <person name="Nguyen H.D.T."/>
            <person name="van Gent-Pelzer M.P.E."/>
            <person name="Joly D.L."/>
            <person name="van de Geest H.C."/>
            <person name="Bonants P.J.M."/>
            <person name="Smith D.S."/>
            <person name="Levesque C.A."/>
            <person name="van der Lee T.A.J."/>
        </authorList>
    </citation>
    <scope>NUCLEOTIDE SEQUENCE [LARGE SCALE GENOMIC DNA]</scope>
    <source>
        <strain evidence="7 9">LEV6574</strain>
        <strain evidence="6 8">MB42</strain>
    </source>
</reference>
<keyword evidence="8" id="KW-1185">Reference proteome</keyword>
<keyword evidence="2" id="KW-0677">Repeat</keyword>
<organism evidence="7 9">
    <name type="scientific">Synchytrium endobioticum</name>
    <dbReference type="NCBI Taxonomy" id="286115"/>
    <lineage>
        <taxon>Eukaryota</taxon>
        <taxon>Fungi</taxon>
        <taxon>Fungi incertae sedis</taxon>
        <taxon>Chytridiomycota</taxon>
        <taxon>Chytridiomycota incertae sedis</taxon>
        <taxon>Chytridiomycetes</taxon>
        <taxon>Synchytriales</taxon>
        <taxon>Synchytriaceae</taxon>
        <taxon>Synchytrium</taxon>
    </lineage>
</organism>
<feature type="repeat" description="RCC1" evidence="3">
    <location>
        <begin position="297"/>
        <end position="348"/>
    </location>
</feature>
<dbReference type="EMBL" id="QEAN01000251">
    <property type="protein sequence ID" value="TPX41946.1"/>
    <property type="molecule type" value="Genomic_DNA"/>
</dbReference>
<accession>A0A507DFP9</accession>
<feature type="region of interest" description="Disordered" evidence="4">
    <location>
        <begin position="515"/>
        <end position="537"/>
    </location>
</feature>